<sequence length="175" mass="19221">MDSNLTKANQVEDEEEYILLDLDDVCVDADIPANTPFVLSGLDTMNPVLAIGDHLKLECPDPPISLVMQNIVHDSMCLLYMLIATFVVMGIKIGEYQETMGTCYIFTESDEAPTTTCPDTTTSETNSSKDKKIIDAKQALAHQVKPIASLQKILKFKLVTEDPNGMVEGMITSMS</sequence>
<protein>
    <recommendedName>
        <fullName evidence="1">Transcription factor TFIIIC triple barrel domain-containing protein</fullName>
    </recommendedName>
</protein>
<accession>A0A8J5KMA8</accession>
<dbReference type="InterPro" id="IPR019481">
    <property type="entry name" value="TFIIIC_triple_barrel"/>
</dbReference>
<feature type="domain" description="Transcription factor TFIIIC triple barrel" evidence="1">
    <location>
        <begin position="13"/>
        <end position="59"/>
    </location>
</feature>
<dbReference type="AlphaFoldDB" id="A0A8J5KMA8"/>
<evidence type="ECO:0000259" key="1">
    <source>
        <dbReference type="Pfam" id="PF10419"/>
    </source>
</evidence>
<evidence type="ECO:0000313" key="2">
    <source>
        <dbReference type="EMBL" id="KAG6485556.1"/>
    </source>
</evidence>
<name>A0A8J5KMA8_ZINOF</name>
<keyword evidence="3" id="KW-1185">Reference proteome</keyword>
<organism evidence="2 3">
    <name type="scientific">Zingiber officinale</name>
    <name type="common">Ginger</name>
    <name type="synonym">Amomum zingiber</name>
    <dbReference type="NCBI Taxonomy" id="94328"/>
    <lineage>
        <taxon>Eukaryota</taxon>
        <taxon>Viridiplantae</taxon>
        <taxon>Streptophyta</taxon>
        <taxon>Embryophyta</taxon>
        <taxon>Tracheophyta</taxon>
        <taxon>Spermatophyta</taxon>
        <taxon>Magnoliopsida</taxon>
        <taxon>Liliopsida</taxon>
        <taxon>Zingiberales</taxon>
        <taxon>Zingiberaceae</taxon>
        <taxon>Zingiber</taxon>
    </lineage>
</organism>
<dbReference type="Gene3D" id="2.60.40.4370">
    <property type="match status" value="1"/>
</dbReference>
<comment type="caution">
    <text evidence="2">The sequence shown here is derived from an EMBL/GenBank/DDBJ whole genome shotgun (WGS) entry which is preliminary data.</text>
</comment>
<dbReference type="Proteomes" id="UP000734854">
    <property type="component" value="Unassembled WGS sequence"/>
</dbReference>
<dbReference type="GO" id="GO:0006383">
    <property type="term" value="P:transcription by RNA polymerase III"/>
    <property type="evidence" value="ECO:0007669"/>
    <property type="project" value="InterPro"/>
</dbReference>
<dbReference type="GO" id="GO:0000127">
    <property type="term" value="C:transcription factor TFIIIC complex"/>
    <property type="evidence" value="ECO:0007669"/>
    <property type="project" value="TreeGrafter"/>
</dbReference>
<dbReference type="EMBL" id="JACMSC010000015">
    <property type="protein sequence ID" value="KAG6485556.1"/>
    <property type="molecule type" value="Genomic_DNA"/>
</dbReference>
<evidence type="ECO:0000313" key="3">
    <source>
        <dbReference type="Proteomes" id="UP000734854"/>
    </source>
</evidence>
<dbReference type="PANTHER" id="PTHR21860:SF2">
    <property type="entry name" value="GENERAL TRANSCRIPTION FACTOR 3C POLYPEPTIDE 6"/>
    <property type="match status" value="1"/>
</dbReference>
<dbReference type="PANTHER" id="PTHR21860">
    <property type="entry name" value="TRANSCRIPTION INITIATION FACTOR IIIC TFIIIC , POLYPEPTIDE 6-RELATED"/>
    <property type="match status" value="1"/>
</dbReference>
<dbReference type="Pfam" id="PF10419">
    <property type="entry name" value="TFIIIC_sub6"/>
    <property type="match status" value="1"/>
</dbReference>
<proteinExistence type="predicted"/>
<gene>
    <name evidence="2" type="ORF">ZIOFF_054116</name>
</gene>
<reference evidence="2 3" key="1">
    <citation type="submission" date="2020-08" db="EMBL/GenBank/DDBJ databases">
        <title>Plant Genome Project.</title>
        <authorList>
            <person name="Zhang R.-G."/>
        </authorList>
    </citation>
    <scope>NUCLEOTIDE SEQUENCE [LARGE SCALE GENOMIC DNA]</scope>
    <source>
        <tissue evidence="2">Rhizome</tissue>
    </source>
</reference>
<dbReference type="InterPro" id="IPR042771">
    <property type="entry name" value="GTF3C6-like"/>
</dbReference>